<dbReference type="EMBL" id="LR130759">
    <property type="protein sequence ID" value="VDM87251.1"/>
    <property type="molecule type" value="Genomic_DNA"/>
</dbReference>
<sequence length="39" mass="3994">MIGERSGGAKIGAGIRRSGPLGADGAPRLPVVHELQRNV</sequence>
<evidence type="ECO:0000256" key="1">
    <source>
        <dbReference type="SAM" id="MobiDB-lite"/>
    </source>
</evidence>
<feature type="compositionally biased region" description="Gly residues" evidence="1">
    <location>
        <begin position="1"/>
        <end position="11"/>
    </location>
</feature>
<organism evidence="2 3">
    <name type="scientific">Mycobacterium basiliense</name>
    <dbReference type="NCBI Taxonomy" id="2094119"/>
    <lineage>
        <taxon>Bacteria</taxon>
        <taxon>Bacillati</taxon>
        <taxon>Actinomycetota</taxon>
        <taxon>Actinomycetes</taxon>
        <taxon>Mycobacteriales</taxon>
        <taxon>Mycobacteriaceae</taxon>
        <taxon>Mycobacterium</taxon>
    </lineage>
</organism>
<proteinExistence type="predicted"/>
<reference evidence="3" key="1">
    <citation type="submission" date="2018-02" db="EMBL/GenBank/DDBJ databases">
        <authorList>
            <person name="Seth-Smith MB H."/>
            <person name="Seth-Smith H."/>
        </authorList>
    </citation>
    <scope>NUCLEOTIDE SEQUENCE [LARGE SCALE GENOMIC DNA]</scope>
</reference>
<dbReference type="KEGG" id="mbai:MB901379_00786"/>
<accession>A0A447G9Z6</accession>
<evidence type="ECO:0000313" key="3">
    <source>
        <dbReference type="Proteomes" id="UP000269998"/>
    </source>
</evidence>
<feature type="region of interest" description="Disordered" evidence="1">
    <location>
        <begin position="1"/>
        <end position="27"/>
    </location>
</feature>
<dbReference type="AlphaFoldDB" id="A0A447G9Z6"/>
<evidence type="ECO:0000313" key="2">
    <source>
        <dbReference type="EMBL" id="VDM87251.1"/>
    </source>
</evidence>
<name>A0A447G9Z6_9MYCO</name>
<gene>
    <name evidence="2" type="ORF">MB901379_00786</name>
</gene>
<keyword evidence="3" id="KW-1185">Reference proteome</keyword>
<protein>
    <submittedName>
        <fullName evidence="2">Uncharacterized protein</fullName>
    </submittedName>
</protein>
<dbReference type="Proteomes" id="UP000269998">
    <property type="component" value="Chromosome"/>
</dbReference>